<dbReference type="SUPFAM" id="SSF48557">
    <property type="entry name" value="L-aspartase-like"/>
    <property type="match status" value="1"/>
</dbReference>
<dbReference type="FunFam" id="1.20.200.10:FF:000003">
    <property type="entry name" value="Histidine ammonia-lyase"/>
    <property type="match status" value="1"/>
</dbReference>
<evidence type="ECO:0000256" key="7">
    <source>
        <dbReference type="ARBA" id="ARBA00049269"/>
    </source>
</evidence>
<dbReference type="GO" id="GO:0004397">
    <property type="term" value="F:histidine ammonia-lyase activity"/>
    <property type="evidence" value="ECO:0007669"/>
    <property type="project" value="UniProtKB-EC"/>
</dbReference>
<evidence type="ECO:0000256" key="5">
    <source>
        <dbReference type="ARBA" id="ARBA00022808"/>
    </source>
</evidence>
<dbReference type="Pfam" id="PF00221">
    <property type="entry name" value="Lyase_aromatic"/>
    <property type="match status" value="1"/>
</dbReference>
<dbReference type="PROSITE" id="PS00488">
    <property type="entry name" value="PAL_HISTIDASE"/>
    <property type="match status" value="1"/>
</dbReference>
<dbReference type="GO" id="GO:0005737">
    <property type="term" value="C:cytoplasm"/>
    <property type="evidence" value="ECO:0007669"/>
    <property type="project" value="InterPro"/>
</dbReference>
<evidence type="ECO:0000256" key="4">
    <source>
        <dbReference type="ARBA" id="ARBA00017271"/>
    </source>
</evidence>
<feature type="domain" description="Par3/HAL N-terminal" evidence="11">
    <location>
        <begin position="1"/>
        <end position="84"/>
    </location>
</feature>
<comment type="catalytic activity">
    <reaction evidence="7 9">
        <text>L-histidine = trans-urocanate + NH4(+)</text>
        <dbReference type="Rhea" id="RHEA:21232"/>
        <dbReference type="ChEBI" id="CHEBI:17771"/>
        <dbReference type="ChEBI" id="CHEBI:28938"/>
        <dbReference type="ChEBI" id="CHEBI:57595"/>
        <dbReference type="EC" id="4.3.1.3"/>
    </reaction>
</comment>
<dbReference type="Gene3D" id="1.20.200.10">
    <property type="entry name" value="Fumarase/aspartase (Central domain)"/>
    <property type="match status" value="1"/>
</dbReference>
<evidence type="ECO:0000313" key="13">
    <source>
        <dbReference type="Proteomes" id="UP001142055"/>
    </source>
</evidence>
<dbReference type="FunFam" id="1.10.275.10:FF:000007">
    <property type="entry name" value="Histidine ammonia-lyase"/>
    <property type="match status" value="1"/>
</dbReference>
<dbReference type="PANTHER" id="PTHR10362">
    <property type="entry name" value="HISTIDINE AMMONIA-LYASE"/>
    <property type="match status" value="1"/>
</dbReference>
<dbReference type="AlphaFoldDB" id="A0A9Q0M219"/>
<dbReference type="InterPro" id="IPR001106">
    <property type="entry name" value="Aromatic_Lyase"/>
</dbReference>
<feature type="compositionally biased region" description="Basic and acidic residues" evidence="10">
    <location>
        <begin position="683"/>
        <end position="692"/>
    </location>
</feature>
<name>A0A9Q0M219_BLOTA</name>
<dbReference type="EC" id="4.3.1.3" evidence="3 9"/>
<evidence type="ECO:0000256" key="3">
    <source>
        <dbReference type="ARBA" id="ARBA00012994"/>
    </source>
</evidence>
<evidence type="ECO:0000256" key="1">
    <source>
        <dbReference type="ARBA" id="ARBA00005113"/>
    </source>
</evidence>
<evidence type="ECO:0000256" key="2">
    <source>
        <dbReference type="ARBA" id="ARBA00007238"/>
    </source>
</evidence>
<dbReference type="InterPro" id="IPR005921">
    <property type="entry name" value="HutH"/>
</dbReference>
<sequence length="692" mass="76091">MKISVRVKGEWFAVPVSNPQSQTIEWLSEEALRKYVKLRPSGSNISANSERVYEIRKAKGGSILDPDDLIIHVLDDNDFVSLVLDSDRFTMVTGDLEVHYIPEKASHVSEGSKASEYLYLNGSQLTTDDLLALGRGHRYIKLTADAEERVLKSRDLLERILKENRVVYGINTGFGKFATTLIDGEKLVALQYNLIRSHSAGVGNPLPPKRARMLLALRINVLAKGYSGISLETLKQLIDAFNSSCLSWVPEKGTVGASGDLAPLAHLALGLIGEGKMWSPESGWSDAKYVLESHHLKPLNLKPKEALALINGTQLITSLGAEAVEKACYLARQADIVAGMTLEVMKGTTRAFDPDIQKIRPHPGQSQTAKRIRSILNSSVYPSQIAESHRFCNAVQDAYTLRCAPQVHGVVHDTIDFVKGIITTEMNSATDNPLVFVERSEIISSGNFHGEYPAKALDYLAIAVHELGNMSERRIERLVNPAQSGLPAFLVKNGGLNSGFMIAHCTAAALVSENKVYCHPASVDSLSTSAGQEDHVSMGGFAARKVLQVIENVERIIAIELLAACQAIEFLRPLKTTKPLEAVYSLVRSVVRPWDTDRVMNTDIDAATELLSEQRVWNVTKPFIESYHSEKNFDFRPPSPTATILGKMSRLDKQLQLAQAEKLRGSLPSKSKHGDGGGDDADEHTKFKQQHD</sequence>
<dbReference type="InterPro" id="IPR008948">
    <property type="entry name" value="L-Aspartase-like"/>
</dbReference>
<dbReference type="Gene3D" id="3.10.20.90">
    <property type="entry name" value="Phosphatidylinositol 3-kinase Catalytic Subunit, Chain A, domain 1"/>
    <property type="match status" value="1"/>
</dbReference>
<dbReference type="OMA" id="YSLRCMP"/>
<evidence type="ECO:0000256" key="8">
    <source>
        <dbReference type="RuleBase" id="RU003954"/>
    </source>
</evidence>
<dbReference type="NCBIfam" id="TIGR01225">
    <property type="entry name" value="hutH"/>
    <property type="match status" value="1"/>
</dbReference>
<evidence type="ECO:0000256" key="6">
    <source>
        <dbReference type="ARBA" id="ARBA00023239"/>
    </source>
</evidence>
<proteinExistence type="inferred from homology"/>
<keyword evidence="5 9" id="KW-0369">Histidine metabolism</keyword>
<organism evidence="12 13">
    <name type="scientific">Blomia tropicalis</name>
    <name type="common">Mite</name>
    <dbReference type="NCBI Taxonomy" id="40697"/>
    <lineage>
        <taxon>Eukaryota</taxon>
        <taxon>Metazoa</taxon>
        <taxon>Ecdysozoa</taxon>
        <taxon>Arthropoda</taxon>
        <taxon>Chelicerata</taxon>
        <taxon>Arachnida</taxon>
        <taxon>Acari</taxon>
        <taxon>Acariformes</taxon>
        <taxon>Sarcoptiformes</taxon>
        <taxon>Astigmata</taxon>
        <taxon>Glycyphagoidea</taxon>
        <taxon>Echimyopodidae</taxon>
        <taxon>Blomia</taxon>
    </lineage>
</organism>
<dbReference type="Proteomes" id="UP001142055">
    <property type="component" value="Chromosome 4"/>
</dbReference>
<dbReference type="InterPro" id="IPR021922">
    <property type="entry name" value="Par3/HAL_N"/>
</dbReference>
<keyword evidence="13" id="KW-1185">Reference proteome</keyword>
<reference evidence="12" key="1">
    <citation type="submission" date="2022-12" db="EMBL/GenBank/DDBJ databases">
        <title>Genome assemblies of Blomia tropicalis.</title>
        <authorList>
            <person name="Cui Y."/>
        </authorList>
    </citation>
    <scope>NUCLEOTIDE SEQUENCE</scope>
    <source>
        <tissue evidence="12">Adult mites</tissue>
    </source>
</reference>
<dbReference type="Pfam" id="PF12053">
    <property type="entry name" value="Par3_HAL_N_term"/>
    <property type="match status" value="1"/>
</dbReference>
<evidence type="ECO:0000256" key="9">
    <source>
        <dbReference type="RuleBase" id="RU004479"/>
    </source>
</evidence>
<feature type="region of interest" description="Disordered" evidence="10">
    <location>
        <begin position="662"/>
        <end position="692"/>
    </location>
</feature>
<comment type="similarity">
    <text evidence="2 8">Belongs to the PAL/histidase family.</text>
</comment>
<dbReference type="InterPro" id="IPR024083">
    <property type="entry name" value="Fumarase/histidase_N"/>
</dbReference>
<dbReference type="Gene3D" id="1.10.275.10">
    <property type="entry name" value="Fumarase/aspartase (N-terminal domain)"/>
    <property type="match status" value="1"/>
</dbReference>
<comment type="pathway">
    <text evidence="1 9">Amino-acid degradation; L-histidine degradation into L-glutamate; N-formimidoyl-L-glutamate from L-histidine: step 1/3.</text>
</comment>
<keyword evidence="6 8" id="KW-0456">Lyase</keyword>
<dbReference type="GO" id="GO:0006548">
    <property type="term" value="P:L-histidine catabolic process"/>
    <property type="evidence" value="ECO:0007669"/>
    <property type="project" value="InterPro"/>
</dbReference>
<evidence type="ECO:0000256" key="10">
    <source>
        <dbReference type="SAM" id="MobiDB-lite"/>
    </source>
</evidence>
<evidence type="ECO:0000259" key="11">
    <source>
        <dbReference type="Pfam" id="PF12053"/>
    </source>
</evidence>
<evidence type="ECO:0000313" key="12">
    <source>
        <dbReference type="EMBL" id="KAJ6215972.1"/>
    </source>
</evidence>
<dbReference type="InterPro" id="IPR022313">
    <property type="entry name" value="Phe/His_NH3-lyase_AS"/>
</dbReference>
<dbReference type="EMBL" id="JAPWDV010000004">
    <property type="protein sequence ID" value="KAJ6215972.1"/>
    <property type="molecule type" value="Genomic_DNA"/>
</dbReference>
<accession>A0A9Q0M219</accession>
<dbReference type="CDD" id="cd00332">
    <property type="entry name" value="PAL-HAL"/>
    <property type="match status" value="1"/>
</dbReference>
<comment type="caution">
    <text evidence="12">The sequence shown here is derived from an EMBL/GenBank/DDBJ whole genome shotgun (WGS) entry which is preliminary data.</text>
</comment>
<dbReference type="NCBIfam" id="NF006871">
    <property type="entry name" value="PRK09367.1"/>
    <property type="match status" value="1"/>
</dbReference>
<protein>
    <recommendedName>
        <fullName evidence="4 9">Histidine ammonia-lyase</fullName>
        <ecNumber evidence="3 9">4.3.1.3</ecNumber>
    </recommendedName>
</protein>
<gene>
    <name evidence="12" type="ORF">RDWZM_010472</name>
</gene>